<dbReference type="InterPro" id="IPR042529">
    <property type="entry name" value="IF_2B-like_C"/>
</dbReference>
<dbReference type="PROSITE" id="PS51462">
    <property type="entry name" value="NUDIX"/>
    <property type="match status" value="1"/>
</dbReference>
<dbReference type="Gene3D" id="3.90.79.10">
    <property type="entry name" value="Nucleoside Triphosphate Pyrophosphohydrolase"/>
    <property type="match status" value="1"/>
</dbReference>
<proteinExistence type="inferred from homology"/>
<dbReference type="Gene3D" id="3.40.50.10470">
    <property type="entry name" value="Translation initiation factor eif-2b, domain 2"/>
    <property type="match status" value="1"/>
</dbReference>
<dbReference type="InterPro" id="IPR015797">
    <property type="entry name" value="NUDIX_hydrolase-like_dom_sf"/>
</dbReference>
<evidence type="ECO:0000256" key="2">
    <source>
        <dbReference type="ARBA" id="ARBA00022490"/>
    </source>
</evidence>
<keyword evidence="11" id="KW-1185">Reference proteome</keyword>
<dbReference type="InterPro" id="IPR000086">
    <property type="entry name" value="NUDIX_hydrolase_dom"/>
</dbReference>
<dbReference type="InterPro" id="IPR037171">
    <property type="entry name" value="NagB/RpiA_transferase-like"/>
</dbReference>
<evidence type="ECO:0000256" key="3">
    <source>
        <dbReference type="ARBA" id="ARBA00022540"/>
    </source>
</evidence>
<evidence type="ECO:0000256" key="6">
    <source>
        <dbReference type="ARBA" id="ARBA00044228"/>
    </source>
</evidence>
<dbReference type="GO" id="GO:0003743">
    <property type="term" value="F:translation initiation factor activity"/>
    <property type="evidence" value="ECO:0007669"/>
    <property type="project" value="UniProtKB-KW"/>
</dbReference>
<dbReference type="GO" id="GO:0005829">
    <property type="term" value="C:cytosol"/>
    <property type="evidence" value="ECO:0007669"/>
    <property type="project" value="UniProtKB-SubCell"/>
</dbReference>
<evidence type="ECO:0000256" key="7">
    <source>
        <dbReference type="ARBA" id="ARBA00046432"/>
    </source>
</evidence>
<reference evidence="10" key="1">
    <citation type="submission" date="2022-09" db="EMBL/GenBank/DDBJ databases">
        <title>Haloadaptaus new haloarchaeum isolated from saline soil.</title>
        <authorList>
            <person name="Duran-Viseras A."/>
            <person name="Sanchez-Porro C."/>
            <person name="Ventosa A."/>
        </authorList>
    </citation>
    <scope>NUCLEOTIDE SEQUENCE</scope>
    <source>
        <strain evidence="10">F3-133</strain>
    </source>
</reference>
<accession>A0A9Q4GG12</accession>
<dbReference type="SUPFAM" id="SSF55811">
    <property type="entry name" value="Nudix"/>
    <property type="match status" value="1"/>
</dbReference>
<protein>
    <recommendedName>
        <fullName evidence="5">Translation initiation factor eIF2B subunit beta</fullName>
    </recommendedName>
    <alternativeName>
        <fullName evidence="6">eIF2B GDP-GTP exchange factor subunit beta</fullName>
    </alternativeName>
</protein>
<dbReference type="SUPFAM" id="SSF100950">
    <property type="entry name" value="NagB/RpiA/CoA transferase-like"/>
    <property type="match status" value="1"/>
</dbReference>
<organism evidence="10 11">
    <name type="scientific">Halorutilus salinus</name>
    <dbReference type="NCBI Taxonomy" id="2487751"/>
    <lineage>
        <taxon>Archaea</taxon>
        <taxon>Methanobacteriati</taxon>
        <taxon>Methanobacteriota</taxon>
        <taxon>Stenosarchaea group</taxon>
        <taxon>Halobacteria</taxon>
        <taxon>Halorutilales</taxon>
        <taxon>Halorutilaceae</taxon>
        <taxon>Halorutilus</taxon>
    </lineage>
</organism>
<comment type="caution">
    <text evidence="10">The sequence shown here is derived from an EMBL/GenBank/DDBJ whole genome shotgun (WGS) entry which is preliminary data.</text>
</comment>
<keyword evidence="3" id="KW-0396">Initiation factor</keyword>
<evidence type="ECO:0000256" key="1">
    <source>
        <dbReference type="ARBA" id="ARBA00004514"/>
    </source>
</evidence>
<dbReference type="PANTHER" id="PTHR45859">
    <property type="entry name" value="TRANSLATION INITIATION FACTOR EIF-2B SUBUNIT BETA"/>
    <property type="match status" value="1"/>
</dbReference>
<keyword evidence="2" id="KW-0963">Cytoplasm</keyword>
<evidence type="ECO:0000256" key="8">
    <source>
        <dbReference type="RuleBase" id="RU003814"/>
    </source>
</evidence>
<comment type="subunit">
    <text evidence="7">Component of the translation initiation factor 2B (eIF2B) complex which is a heterodecamer of two sets of five different subunits: alpha, beta, gamma, delta and epsilon. Subunits alpha, beta and delta comprise a regulatory subcomplex and subunits epsilon and gamma comprise a catalytic subcomplex. Within the complex, the hexameric regulatory complex resides at the center, with the two heterodimeric catalytic subcomplexes bound on opposite sides.</text>
</comment>
<dbReference type="PANTHER" id="PTHR45859:SF1">
    <property type="entry name" value="TRANSLATION INITIATION FACTOR EIF-2B SUBUNIT BETA"/>
    <property type="match status" value="1"/>
</dbReference>
<dbReference type="GO" id="GO:0005085">
    <property type="term" value="F:guanyl-nucleotide exchange factor activity"/>
    <property type="evidence" value="ECO:0007669"/>
    <property type="project" value="TreeGrafter"/>
</dbReference>
<comment type="similarity">
    <text evidence="8">Belongs to the eIF-2B alpha/beta/delta subunits family.</text>
</comment>
<keyword evidence="4" id="KW-0648">Protein biosynthesis</keyword>
<dbReference type="Pfam" id="PF01008">
    <property type="entry name" value="IF-2B"/>
    <property type="match status" value="1"/>
</dbReference>
<dbReference type="EMBL" id="RKLV01000002">
    <property type="protein sequence ID" value="MCX2818182.1"/>
    <property type="molecule type" value="Genomic_DNA"/>
</dbReference>
<comment type="subcellular location">
    <subcellularLocation>
        <location evidence="1">Cytoplasm</location>
        <location evidence="1">Cytosol</location>
    </subcellularLocation>
</comment>
<dbReference type="Pfam" id="PF00293">
    <property type="entry name" value="NUDIX"/>
    <property type="match status" value="1"/>
</dbReference>
<gene>
    <name evidence="10" type="ORF">EGH25_02295</name>
</gene>
<dbReference type="Proteomes" id="UP001149411">
    <property type="component" value="Unassembled WGS sequence"/>
</dbReference>
<name>A0A9Q4GG12_9EURY</name>
<dbReference type="RefSeq" id="WP_266085883.1">
    <property type="nucleotide sequence ID" value="NZ_RKLV01000002.1"/>
</dbReference>
<dbReference type="InterPro" id="IPR051855">
    <property type="entry name" value="eIF2B_beta_subunit"/>
</dbReference>
<feature type="domain" description="Nudix hydrolase" evidence="9">
    <location>
        <begin position="1"/>
        <end position="130"/>
    </location>
</feature>
<evidence type="ECO:0000313" key="11">
    <source>
        <dbReference type="Proteomes" id="UP001149411"/>
    </source>
</evidence>
<evidence type="ECO:0000256" key="5">
    <source>
        <dbReference type="ARBA" id="ARBA00044122"/>
    </source>
</evidence>
<dbReference type="InterPro" id="IPR000649">
    <property type="entry name" value="IF-2B-related"/>
</dbReference>
<sequence>MDKVVTCFVRDPRRGELLLLRRSDETGSYTGRWGGVSGYVECDDERKDAEREIREETGIRDASFVRRGEAFVVEDGEHGDWRVHPFLYDTEARDIDTNYETERADRCAPTEILRRDTVPRLWDSYARVAPSVETVAEDDVHGSSYVAARALEVLRDTAAVDGFGEGCEAARRLIDARPSMAVVGNRVARAADAGSTDGIEEKAHAAIADGYRADRRAASGVAERLDDADRVVTLSRSGTVAEALGDVTASVTVAESLPGGEGVVFADEIDADRVVPDACVAGEVRNSDAVVVGADAVLRDGAVVNKVGSLAVALTAERFGVPFLVVASTDKVSPDDGYRNEYVGYEGARVPVFERVAPDLVTLVTEEGEITEDEVRDTADEHCHRREGLR</sequence>
<dbReference type="AlphaFoldDB" id="A0A9Q4GG12"/>
<evidence type="ECO:0000256" key="4">
    <source>
        <dbReference type="ARBA" id="ARBA00022917"/>
    </source>
</evidence>
<evidence type="ECO:0000259" key="9">
    <source>
        <dbReference type="PROSITE" id="PS51462"/>
    </source>
</evidence>
<evidence type="ECO:0000313" key="10">
    <source>
        <dbReference type="EMBL" id="MCX2818182.1"/>
    </source>
</evidence>